<dbReference type="RefSeq" id="WP_137649360.1">
    <property type="nucleotide sequence ID" value="NZ_CP070294.1"/>
</dbReference>
<comment type="subcellular location">
    <subcellularLocation>
        <location evidence="1">Cell inner membrane</location>
        <topology evidence="1">Multi-pass membrane protein</topology>
    </subcellularLocation>
    <subcellularLocation>
        <location evidence="9">Cell membrane</location>
        <topology evidence="9">Multi-pass membrane protein</topology>
    </subcellularLocation>
</comment>
<evidence type="ECO:0000313" key="13">
    <source>
        <dbReference type="EMBL" id="QST76167.1"/>
    </source>
</evidence>
<dbReference type="PRINTS" id="PR00864">
    <property type="entry name" value="PREPILNPTASE"/>
</dbReference>
<keyword evidence="5 9" id="KW-0812">Transmembrane</keyword>
<reference evidence="13 14" key="1">
    <citation type="submission" date="2021-03" db="EMBL/GenBank/DDBJ databases">
        <title>Comparative genomics of Chinese and international isolates of Escherichia albertii: population structure and evolution of virulence and antimicrobial resistance.</title>
        <authorList>
            <person name="Wang H."/>
            <person name="Xiong Y."/>
            <person name="Luo L."/>
        </authorList>
    </citation>
    <scope>NUCLEOTIDE SEQUENCE [LARGE SCALE GENOMIC DNA]</scope>
    <source>
        <strain evidence="13 14">Sample 165</strain>
        <plasmid evidence="13 14">pESA136_2</plasmid>
    </source>
</reference>
<dbReference type="Pfam" id="PF06750">
    <property type="entry name" value="A24_N_bact"/>
    <property type="match status" value="1"/>
</dbReference>
<feature type="transmembrane region" description="Helical" evidence="10">
    <location>
        <begin position="86"/>
        <end position="105"/>
    </location>
</feature>
<keyword evidence="7 10" id="KW-0472">Membrane</keyword>
<evidence type="ECO:0000256" key="10">
    <source>
        <dbReference type="SAM" id="Phobius"/>
    </source>
</evidence>
<keyword evidence="3" id="KW-1003">Cell membrane</keyword>
<dbReference type="InterPro" id="IPR014032">
    <property type="entry name" value="Peptidase_A24A_bac"/>
</dbReference>
<feature type="transmembrane region" description="Helical" evidence="10">
    <location>
        <begin position="112"/>
        <end position="131"/>
    </location>
</feature>
<sequence length="284" mass="32115">MYVEIGVFFFLFIIGSCIGSFLNVVIYRIPLSLIKPQDDIFNIAWPPSHCTNCKNKILKRDNIPVLSWLLLKGQCRFCGSVISSRYPIIELITGLCFSVTGLWMVDFLNQQPLVVISVLFLFSVLLCLTVIDLDHLLLPDSLVFTLLWTGLLTATFEISPVHLKDAVIGVCGTWLFLTIITSLFTVIRNKEGLGSGDVKLISALSAWVGWYYIPALLVFSSVIGFILFFIAKRKMEFSSDTERTLYYVVPFGPAISLTAFFIYLSSINKVNFIDSVYKYFPFFL</sequence>
<evidence type="ECO:0000256" key="5">
    <source>
        <dbReference type="ARBA" id="ARBA00022692"/>
    </source>
</evidence>
<evidence type="ECO:0000256" key="7">
    <source>
        <dbReference type="ARBA" id="ARBA00023136"/>
    </source>
</evidence>
<dbReference type="GO" id="GO:0004190">
    <property type="term" value="F:aspartic-type endopeptidase activity"/>
    <property type="evidence" value="ECO:0007669"/>
    <property type="project" value="UniProtKB-EC"/>
</dbReference>
<accession>A0ABD7EH87</accession>
<dbReference type="PANTHER" id="PTHR30487">
    <property type="entry name" value="TYPE 4 PREPILIN-LIKE PROTEINS LEADER PEPTIDE-PROCESSING ENZYME"/>
    <property type="match status" value="1"/>
</dbReference>
<evidence type="ECO:0000256" key="3">
    <source>
        <dbReference type="ARBA" id="ARBA00022475"/>
    </source>
</evidence>
<dbReference type="EMBL" id="CP070298">
    <property type="protein sequence ID" value="QST76167.1"/>
    <property type="molecule type" value="Genomic_DNA"/>
</dbReference>
<evidence type="ECO:0000259" key="11">
    <source>
        <dbReference type="Pfam" id="PF01478"/>
    </source>
</evidence>
<dbReference type="GO" id="GO:0032259">
    <property type="term" value="P:methylation"/>
    <property type="evidence" value="ECO:0007669"/>
    <property type="project" value="UniProtKB-KW"/>
</dbReference>
<evidence type="ECO:0000256" key="8">
    <source>
        <dbReference type="RuleBase" id="RU003793"/>
    </source>
</evidence>
<feature type="transmembrane region" description="Helical" evidence="10">
    <location>
        <begin position="244"/>
        <end position="264"/>
    </location>
</feature>
<keyword evidence="6 10" id="KW-1133">Transmembrane helix</keyword>
<evidence type="ECO:0000259" key="12">
    <source>
        <dbReference type="Pfam" id="PF06750"/>
    </source>
</evidence>
<keyword evidence="9" id="KW-0378">Hydrolase</keyword>
<dbReference type="GO" id="GO:0005886">
    <property type="term" value="C:plasma membrane"/>
    <property type="evidence" value="ECO:0007669"/>
    <property type="project" value="UniProtKB-SubCell"/>
</dbReference>
<dbReference type="GO" id="GO:0008168">
    <property type="term" value="F:methyltransferase activity"/>
    <property type="evidence" value="ECO:0007669"/>
    <property type="project" value="UniProtKB-KW"/>
</dbReference>
<keyword evidence="9" id="KW-0808">Transferase</keyword>
<dbReference type="InterPro" id="IPR010627">
    <property type="entry name" value="Prepilin_pept_A24_N"/>
</dbReference>
<protein>
    <recommendedName>
        <fullName evidence="9">Prepilin leader peptidase/N-methyltransferase</fullName>
        <ecNumber evidence="9">2.1.1.-</ecNumber>
        <ecNumber evidence="9">3.4.23.43</ecNumber>
    </recommendedName>
</protein>
<organism evidence="13 14">
    <name type="scientific">Escherichia albertii</name>
    <dbReference type="NCBI Taxonomy" id="208962"/>
    <lineage>
        <taxon>Bacteria</taxon>
        <taxon>Pseudomonadati</taxon>
        <taxon>Pseudomonadota</taxon>
        <taxon>Gammaproteobacteria</taxon>
        <taxon>Enterobacterales</taxon>
        <taxon>Enterobacteriaceae</taxon>
        <taxon>Escherichia</taxon>
    </lineage>
</organism>
<comment type="function">
    <text evidence="9">Plays an essential role in type IV pili and type II pseudopili formation by proteolytically removing the leader sequence from substrate proteins and subsequently monomethylating the alpha-amino group of the newly exposed N-terminal phenylalanine.</text>
</comment>
<keyword evidence="9" id="KW-0645">Protease</keyword>
<evidence type="ECO:0000256" key="9">
    <source>
        <dbReference type="RuleBase" id="RU003794"/>
    </source>
</evidence>
<dbReference type="EC" id="2.1.1.-" evidence="9"/>
<keyword evidence="9" id="KW-0489">Methyltransferase</keyword>
<evidence type="ECO:0000256" key="2">
    <source>
        <dbReference type="ARBA" id="ARBA00005801"/>
    </source>
</evidence>
<dbReference type="Gene3D" id="1.20.120.1220">
    <property type="match status" value="1"/>
</dbReference>
<gene>
    <name evidence="13" type="ORF">JRC44_25055</name>
</gene>
<evidence type="ECO:0000256" key="4">
    <source>
        <dbReference type="ARBA" id="ARBA00022519"/>
    </source>
</evidence>
<evidence type="ECO:0000313" key="14">
    <source>
        <dbReference type="Proteomes" id="UP000663211"/>
    </source>
</evidence>
<feature type="transmembrane region" description="Helical" evidence="10">
    <location>
        <begin position="166"/>
        <end position="187"/>
    </location>
</feature>
<proteinExistence type="inferred from homology"/>
<feature type="domain" description="Prepilin type IV endopeptidase peptidase" evidence="11">
    <location>
        <begin position="119"/>
        <end position="228"/>
    </location>
</feature>
<dbReference type="Proteomes" id="UP000663211">
    <property type="component" value="Plasmid pESA136_2"/>
</dbReference>
<dbReference type="InterPro" id="IPR000045">
    <property type="entry name" value="Prepilin_IV_endopep_pep"/>
</dbReference>
<dbReference type="GO" id="GO:0006508">
    <property type="term" value="P:proteolysis"/>
    <property type="evidence" value="ECO:0007669"/>
    <property type="project" value="UniProtKB-KW"/>
</dbReference>
<evidence type="ECO:0000256" key="1">
    <source>
        <dbReference type="ARBA" id="ARBA00004429"/>
    </source>
</evidence>
<comment type="similarity">
    <text evidence="2 8">Belongs to the peptidase A24 family.</text>
</comment>
<keyword evidence="9" id="KW-0511">Multifunctional enzyme</keyword>
<geneLocation type="plasmid" evidence="13 14">
    <name>pESA136_2</name>
</geneLocation>
<dbReference type="AlphaFoldDB" id="A0ABD7EH87"/>
<feature type="transmembrane region" description="Helical" evidence="10">
    <location>
        <begin position="137"/>
        <end position="154"/>
    </location>
</feature>
<feature type="transmembrane region" description="Helical" evidence="10">
    <location>
        <begin position="207"/>
        <end position="232"/>
    </location>
</feature>
<name>A0ABD7EH87_ESCAL</name>
<evidence type="ECO:0000256" key="6">
    <source>
        <dbReference type="ARBA" id="ARBA00022989"/>
    </source>
</evidence>
<dbReference type="PANTHER" id="PTHR30487:SF0">
    <property type="entry name" value="PREPILIN LEADER PEPTIDASE_N-METHYLTRANSFERASE-RELATED"/>
    <property type="match status" value="1"/>
</dbReference>
<dbReference type="Pfam" id="PF01478">
    <property type="entry name" value="Peptidase_A24"/>
    <property type="match status" value="1"/>
</dbReference>
<feature type="domain" description="Prepilin peptidase A24 N-terminal" evidence="12">
    <location>
        <begin position="13"/>
        <end position="100"/>
    </location>
</feature>
<keyword evidence="13" id="KW-0614">Plasmid</keyword>
<keyword evidence="4" id="KW-0997">Cell inner membrane</keyword>
<dbReference type="InterPro" id="IPR050882">
    <property type="entry name" value="Prepilin_peptidase/N-MTase"/>
</dbReference>
<dbReference type="EC" id="3.4.23.43" evidence="9"/>
<feature type="transmembrane region" description="Helical" evidence="10">
    <location>
        <begin position="7"/>
        <end position="29"/>
    </location>
</feature>
<comment type="catalytic activity">
    <reaction evidence="9">
        <text>Typically cleaves a -Gly-|-Phe- bond to release an N-terminal, basic peptide of 5-8 residues from type IV prepilin, and then N-methylates the new N-terminal amino group, the methyl donor being S-adenosyl-L-methionine.</text>
        <dbReference type="EC" id="3.4.23.43"/>
    </reaction>
</comment>